<accession>A0A8H4NW61</accession>
<sequence length="488" mass="55112">MSWWNMASKTAEEFSVVRDCGPSERMFTAWHHLGLYYRISNTAALRIPRAKLGNASVSHLIRTAVAQVMLKQPVMRVGIIGEHTKRPQFVALSSIDLSQQIEDAQAASLGDVAKSLEKFLLQPWPDLSRRPGWHVQIFHETNLGEAEFCRVRICLTVHHAICDGMSMAIFLSNLIKALNDPDSDVVLMVDKSPIIELTDDLTDYPPPQDQAVKLTGDLTWVLSQLWRYGMPKILKPFSLKKWGGGPYDPHIKALHLRYMEIDSTYTQAIIKKCRQKGSTLTNLLNALCIVSFARRAPITERHGFENSTSISLRPWISDQTPLDKERMSLRVSGYNPEFGPDILDKVRHGVDSDVWDLAVRLRQDMKRKTDTMPHNDFSFLVPYTGDFLDLSRSMYGKERDVLWGLSNLGSIAAPPENSPWQLENVMFAQIYPTVTAALAVSVASVDGGDMIICFMWQDGILETKLVEDVKDDFETWLMNLGKEGYLGV</sequence>
<dbReference type="PANTHER" id="PTHR28037">
    <property type="entry name" value="ALCOHOL O-ACETYLTRANSFERASE 1-RELATED"/>
    <property type="match status" value="1"/>
</dbReference>
<keyword evidence="1" id="KW-0808">Transferase</keyword>
<evidence type="ECO:0000313" key="1">
    <source>
        <dbReference type="EMBL" id="KAF4450015.1"/>
    </source>
</evidence>
<dbReference type="Proteomes" id="UP000605986">
    <property type="component" value="Unassembled WGS sequence"/>
</dbReference>
<reference evidence="1" key="1">
    <citation type="submission" date="2020-01" db="EMBL/GenBank/DDBJ databases">
        <title>Identification and distribution of gene clusters putatively required for synthesis of sphingolipid metabolism inhibitors in phylogenetically diverse species of the filamentous fungus Fusarium.</title>
        <authorList>
            <person name="Kim H.-S."/>
            <person name="Busman M."/>
            <person name="Brown D.W."/>
            <person name="Divon H."/>
            <person name="Uhlig S."/>
            <person name="Proctor R.H."/>
        </authorList>
    </citation>
    <scope>NUCLEOTIDE SEQUENCE</scope>
    <source>
        <strain evidence="1">NRRL 53441</strain>
    </source>
</reference>
<evidence type="ECO:0000313" key="2">
    <source>
        <dbReference type="Proteomes" id="UP000605986"/>
    </source>
</evidence>
<organism evidence="1 2">
    <name type="scientific">Fusarium austroafricanum</name>
    <dbReference type="NCBI Taxonomy" id="2364996"/>
    <lineage>
        <taxon>Eukaryota</taxon>
        <taxon>Fungi</taxon>
        <taxon>Dikarya</taxon>
        <taxon>Ascomycota</taxon>
        <taxon>Pezizomycotina</taxon>
        <taxon>Sordariomycetes</taxon>
        <taxon>Hypocreomycetidae</taxon>
        <taxon>Hypocreales</taxon>
        <taxon>Nectriaceae</taxon>
        <taxon>Fusarium</taxon>
        <taxon>Fusarium concolor species complex</taxon>
    </lineage>
</organism>
<dbReference type="GO" id="GO:0008080">
    <property type="term" value="F:N-acetyltransferase activity"/>
    <property type="evidence" value="ECO:0007669"/>
    <property type="project" value="TreeGrafter"/>
</dbReference>
<dbReference type="SUPFAM" id="SSF52777">
    <property type="entry name" value="CoA-dependent acyltransferases"/>
    <property type="match status" value="1"/>
</dbReference>
<comment type="caution">
    <text evidence="1">The sequence shown here is derived from an EMBL/GenBank/DDBJ whole genome shotgun (WGS) entry which is preliminary data.</text>
</comment>
<dbReference type="Pfam" id="PF07247">
    <property type="entry name" value="AATase"/>
    <property type="match status" value="1"/>
</dbReference>
<dbReference type="OrthoDB" id="2150604at2759"/>
<dbReference type="InterPro" id="IPR010828">
    <property type="entry name" value="Atf2/Sli1-like"/>
</dbReference>
<gene>
    <name evidence="1" type="ORF">F53441_6799</name>
</gene>
<dbReference type="InterPro" id="IPR023213">
    <property type="entry name" value="CAT-like_dom_sf"/>
</dbReference>
<dbReference type="AlphaFoldDB" id="A0A8H4NW61"/>
<name>A0A8H4NW61_9HYPO</name>
<dbReference type="Gene3D" id="3.30.559.10">
    <property type="entry name" value="Chloramphenicol acetyltransferase-like domain"/>
    <property type="match status" value="1"/>
</dbReference>
<keyword evidence="2" id="KW-1185">Reference proteome</keyword>
<dbReference type="InterPro" id="IPR052058">
    <property type="entry name" value="Alcohol_O-acetyltransferase"/>
</dbReference>
<protein>
    <submittedName>
        <fullName evidence="1">Putative alcohol acetyltransferase FCK4</fullName>
    </submittedName>
</protein>
<dbReference type="EMBL" id="JAADJG010000261">
    <property type="protein sequence ID" value="KAF4450015.1"/>
    <property type="molecule type" value="Genomic_DNA"/>
</dbReference>
<dbReference type="PANTHER" id="PTHR28037:SF1">
    <property type="entry name" value="ALCOHOL O-ACETYLTRANSFERASE 1-RELATED"/>
    <property type="match status" value="1"/>
</dbReference>
<proteinExistence type="predicted"/>